<dbReference type="PROSITE" id="PS51384">
    <property type="entry name" value="FAD_FR"/>
    <property type="match status" value="1"/>
</dbReference>
<dbReference type="InterPro" id="IPR039261">
    <property type="entry name" value="FNR_nucleotide-bd"/>
</dbReference>
<comment type="caution">
    <text evidence="2">The sequence shown here is derived from an EMBL/GenBank/DDBJ whole genome shotgun (WGS) entry which is preliminary data.</text>
</comment>
<dbReference type="SUPFAM" id="SSF52343">
    <property type="entry name" value="Ferredoxin reductase-like, C-terminal NADP-linked domain"/>
    <property type="match status" value="1"/>
</dbReference>
<dbReference type="Gene3D" id="3.40.50.80">
    <property type="entry name" value="Nucleotide-binding domain of ferredoxin-NADP reductase (FNR) module"/>
    <property type="match status" value="1"/>
</dbReference>
<proteinExistence type="predicted"/>
<dbReference type="PANTHER" id="PTHR42815">
    <property type="entry name" value="FAD-BINDING, PUTATIVE (AFU_ORTHOLOGUE AFUA_6G07600)-RELATED"/>
    <property type="match status" value="1"/>
</dbReference>
<protein>
    <recommendedName>
        <fullName evidence="1">FAD-binding FR-type domain-containing protein</fullName>
    </recommendedName>
</protein>
<sequence>MTATIATSVPWHDGEDKMHQLLRVPYQDNPTVPFLTRPAAIFMKQAPLLAIGALDQEGRPWASVWGGEEGFATATSYSSFNIKTPVGETYDPVVESLLLNATGNEGKPVAFLAVDLETRRRVKIFGKLNTGSLDISDEEERIHAGIANLSVHVNGSLGNCPKYLNAKRIFPAPPNPKLIAETPQLHSSAIDLLNRADTLFISSTHGTQDMDTNIRGGPPGFVRVISNQPTGAVFAYPEYSGNRLYQTLGNLQNTPLAGFVFPDFETGDALFATGTTEILTGNDASTLLSRSNIVVRVTVTSARFVEKALSFRGIPGIPSPYNPGIRYLTSERNSPAALGNCESTVTATLIRKELITPSIGRFRFRISDPKEAGSWTPGQYATFSFYDELYLGYSHMRDDDPSSINDDYVRTFTISSSPGHLLPAGEFEITARKHGNVTSFLFRTNERAGLEVPLKGFGGDFRLTQHTSDILPFIAGGIGITPILAHLPVIDITRLRLFWSISVKDIALVTDTFKRFPELPSSTTVFVTGLDPQSPQNSPDLEVVTASGAQIQRRRMESQDIDLSLANVWYFCGSPALKVPVFNWLASKEVVYEDFDY</sequence>
<dbReference type="CDD" id="cd06197">
    <property type="entry name" value="FNR_like_2"/>
    <property type="match status" value="1"/>
</dbReference>
<accession>A0ABR4I304</accession>
<dbReference type="SUPFAM" id="SSF63380">
    <property type="entry name" value="Riboflavin synthase domain-like"/>
    <property type="match status" value="1"/>
</dbReference>
<evidence type="ECO:0000313" key="2">
    <source>
        <dbReference type="EMBL" id="KAL2821996.1"/>
    </source>
</evidence>
<feature type="domain" description="FAD-binding FR-type" evidence="1">
    <location>
        <begin position="342"/>
        <end position="464"/>
    </location>
</feature>
<evidence type="ECO:0000313" key="3">
    <source>
        <dbReference type="Proteomes" id="UP001610334"/>
    </source>
</evidence>
<keyword evidence="3" id="KW-1185">Reference proteome</keyword>
<reference evidence="2 3" key="1">
    <citation type="submission" date="2024-07" db="EMBL/GenBank/DDBJ databases">
        <title>Section-level genome sequencing and comparative genomics of Aspergillus sections Usti and Cavernicolus.</title>
        <authorList>
            <consortium name="Lawrence Berkeley National Laboratory"/>
            <person name="Nybo J.L."/>
            <person name="Vesth T.C."/>
            <person name="Theobald S."/>
            <person name="Frisvad J.C."/>
            <person name="Larsen T.O."/>
            <person name="Kjaerboelling I."/>
            <person name="Rothschild-Mancinelli K."/>
            <person name="Lyhne E.K."/>
            <person name="Kogle M.E."/>
            <person name="Barry K."/>
            <person name="Clum A."/>
            <person name="Na H."/>
            <person name="Ledsgaard L."/>
            <person name="Lin J."/>
            <person name="Lipzen A."/>
            <person name="Kuo A."/>
            <person name="Riley R."/>
            <person name="Mondo S."/>
            <person name="Labutti K."/>
            <person name="Haridas S."/>
            <person name="Pangalinan J."/>
            <person name="Salamov A.A."/>
            <person name="Simmons B.A."/>
            <person name="Magnuson J.K."/>
            <person name="Chen J."/>
            <person name="Drula E."/>
            <person name="Henrissat B."/>
            <person name="Wiebenga A."/>
            <person name="Lubbers R.J."/>
            <person name="Gomes A.C."/>
            <person name="Makela M.R."/>
            <person name="Stajich J."/>
            <person name="Grigoriev I.V."/>
            <person name="Mortensen U.H."/>
            <person name="De Vries R.P."/>
            <person name="Baker S.E."/>
            <person name="Andersen M.R."/>
        </authorList>
    </citation>
    <scope>NUCLEOTIDE SEQUENCE [LARGE SCALE GENOMIC DNA]</scope>
    <source>
        <strain evidence="2 3">CBS 588.65</strain>
    </source>
</reference>
<dbReference type="InterPro" id="IPR012349">
    <property type="entry name" value="Split_barrel_FMN-bd"/>
</dbReference>
<dbReference type="EMBL" id="JBFXLT010000003">
    <property type="protein sequence ID" value="KAL2821996.1"/>
    <property type="molecule type" value="Genomic_DNA"/>
</dbReference>
<dbReference type="Gene3D" id="2.30.110.10">
    <property type="entry name" value="Electron Transport, Fmn-binding Protein, Chain A"/>
    <property type="match status" value="1"/>
</dbReference>
<dbReference type="InterPro" id="IPR017938">
    <property type="entry name" value="Riboflavin_synthase-like_b-brl"/>
</dbReference>
<dbReference type="InterPro" id="IPR017927">
    <property type="entry name" value="FAD-bd_FR_type"/>
</dbReference>
<dbReference type="PANTHER" id="PTHR42815:SF2">
    <property type="entry name" value="FAD-BINDING, PUTATIVE (AFU_ORTHOLOGUE AFUA_6G07600)-RELATED"/>
    <property type="match status" value="1"/>
</dbReference>
<organism evidence="2 3">
    <name type="scientific">Aspergillus granulosus</name>
    <dbReference type="NCBI Taxonomy" id="176169"/>
    <lineage>
        <taxon>Eukaryota</taxon>
        <taxon>Fungi</taxon>
        <taxon>Dikarya</taxon>
        <taxon>Ascomycota</taxon>
        <taxon>Pezizomycotina</taxon>
        <taxon>Eurotiomycetes</taxon>
        <taxon>Eurotiomycetidae</taxon>
        <taxon>Eurotiales</taxon>
        <taxon>Aspergillaceae</taxon>
        <taxon>Aspergillus</taxon>
        <taxon>Aspergillus subgen. Nidulantes</taxon>
    </lineage>
</organism>
<dbReference type="Proteomes" id="UP001610334">
    <property type="component" value="Unassembled WGS sequence"/>
</dbReference>
<gene>
    <name evidence="2" type="ORF">BJX63DRAFT_377727</name>
</gene>
<name>A0ABR4I304_9EURO</name>
<evidence type="ECO:0000259" key="1">
    <source>
        <dbReference type="PROSITE" id="PS51384"/>
    </source>
</evidence>
<dbReference type="Gene3D" id="2.40.30.10">
    <property type="entry name" value="Translation factors"/>
    <property type="match status" value="1"/>
</dbReference>